<reference evidence="1" key="1">
    <citation type="journal article" date="2015" name="Genome Announc.">
        <title>Complete Genome Sequence of a New Member of the Marseilleviridae Recovered from the Brackish Submarine Spring in the Cassis Port-Miou Calanque, France.</title>
        <authorList>
            <person name="Doutre G."/>
            <person name="Arfib B."/>
            <person name="Rochette P."/>
            <person name="Claverie J.M."/>
            <person name="Bonin P."/>
            <person name="Abergel C."/>
        </authorList>
    </citation>
    <scope>NUCLEOTIDE SEQUENCE [LARGE SCALE GENOMIC DNA]</scope>
    <source>
        <strain evidence="1">1</strain>
    </source>
</reference>
<evidence type="ECO:0000313" key="2">
    <source>
        <dbReference type="Proteomes" id="UP000319438"/>
    </source>
</evidence>
<organism evidence="1 2">
    <name type="scientific">Port-miou virus</name>
    <dbReference type="NCBI Taxonomy" id="1733873"/>
    <lineage>
        <taxon>Viruses</taxon>
        <taxon>Varidnaviria</taxon>
        <taxon>Bamfordvirae</taxon>
        <taxon>Nucleocytoviricota</taxon>
        <taxon>Megaviricetes</taxon>
        <taxon>Pimascovirales</taxon>
        <taxon>Pimascovirales incertae sedis</taxon>
        <taxon>Marseilleviridae</taxon>
        <taxon>Losannavirus</taxon>
        <taxon>Losannavirus lausannense</taxon>
        <taxon>Lausannevirus</taxon>
    </lineage>
</organism>
<dbReference type="Proteomes" id="UP000319438">
    <property type="component" value="Segment"/>
</dbReference>
<name>A0A0N9PHN4_9VIRU</name>
<dbReference type="EMBL" id="KT428292">
    <property type="protein sequence ID" value="ALH06781.1"/>
    <property type="molecule type" value="Genomic_DNA"/>
</dbReference>
<protein>
    <recommendedName>
        <fullName evidence="3">F-box domain-containing protein</fullName>
    </recommendedName>
</protein>
<evidence type="ECO:0008006" key="3">
    <source>
        <dbReference type="Google" id="ProtNLM"/>
    </source>
</evidence>
<evidence type="ECO:0000313" key="1">
    <source>
        <dbReference type="EMBL" id="ALH06781.1"/>
    </source>
</evidence>
<proteinExistence type="predicted"/>
<sequence>MVSKYKRFAYLFVKRYRMNIEELPQELLVRIYEHSSGFPKDHKNWCLVSRLFYGIAKRNSYKNLTRFCFHLSKRNKKIKRQKDEQLDKFIKEKKDAANRLQKKTVQLLDLQRISKANENEIFQLKRISENSGGYQKLGFNYY</sequence>
<accession>A0A0N9PHN4</accession>
<gene>
    <name evidence="1" type="ORF">PMV_083</name>
</gene>